<dbReference type="OrthoDB" id="10263824at2759"/>
<keyword evidence="7" id="KW-0443">Lipid metabolism</keyword>
<dbReference type="GO" id="GO:0006665">
    <property type="term" value="P:sphingolipid metabolic process"/>
    <property type="evidence" value="ECO:0007669"/>
    <property type="project" value="UniProtKB-UniPathway"/>
</dbReference>
<dbReference type="Pfam" id="PF00155">
    <property type="entry name" value="Aminotran_1_2"/>
    <property type="match status" value="1"/>
</dbReference>
<evidence type="ECO:0000256" key="6">
    <source>
        <dbReference type="ARBA" id="ARBA00022898"/>
    </source>
</evidence>
<evidence type="ECO:0000256" key="8">
    <source>
        <dbReference type="RuleBase" id="RU003693"/>
    </source>
</evidence>
<feature type="domain" description="Aminotransferase class I/classII large" evidence="9">
    <location>
        <begin position="122"/>
        <end position="466"/>
    </location>
</feature>
<dbReference type="PROSITE" id="PS00599">
    <property type="entry name" value="AA_TRANSFER_CLASS_2"/>
    <property type="match status" value="1"/>
</dbReference>
<dbReference type="AlphaFoldDB" id="A0A2R6XJY9"/>
<dbReference type="GO" id="GO:0030170">
    <property type="term" value="F:pyridoxal phosphate binding"/>
    <property type="evidence" value="ECO:0007669"/>
    <property type="project" value="InterPro"/>
</dbReference>
<accession>A0A2R6XJY9</accession>
<dbReference type="PANTHER" id="PTHR13693">
    <property type="entry name" value="CLASS II AMINOTRANSFERASE/8-AMINO-7-OXONONANOATE SYNTHASE"/>
    <property type="match status" value="1"/>
</dbReference>
<keyword evidence="7" id="KW-0746">Sphingolipid metabolism</keyword>
<sequence>MASPGFERVWGAWLDQALLDLGRLQLNRKLLSINSSVHSARDGCSKLRVENLGSLENVETFEALGPWDRETVDMTVSQSDFTEWLGGDSSTGQRVCVDFVKSNDSPSSESTSSKSNHSLRLFSGNDYLGLSAHPSVRLAAARAAMEYGMGPRGAALICGYTYHHRRLESALAELKHTEECLLCPTGFAANMAVMTALSSVLKGTLSAKGGAFAIFSDSLNHASIIDGVRLAQKTGYAEVYQYRHSDMVHLEKLLLECKLQRKVVVTDSLFSMDGDFAPMTELASLRRKYNFLLVVDDAHGTLVCGENGGGVAEAFGVEHDVDIYVGTLSKAFGCHGGFIATSRKWKQWIQSRGRSFIFSTALPIPVVTAAYAAIVVAREEKWRQHVLWERVRQLSAGIGVDLVSPIAPIIIGSADEAVLASRELLQAGFHVLAIRPPTVPEGSSRLRITLSSSHTEADVAALLDALPSWIKERAKTRPSLSISSSCRWQPSVLTERLGLLEPFSSRGSKQYNREAGLSRL</sequence>
<evidence type="ECO:0000313" key="10">
    <source>
        <dbReference type="EMBL" id="PTQ46433.1"/>
    </source>
</evidence>
<dbReference type="Gramene" id="Mp4g11260.1">
    <property type="protein sequence ID" value="Mp4g11260.1.cds"/>
    <property type="gene ID" value="Mp4g11260"/>
</dbReference>
<dbReference type="GO" id="GO:0005777">
    <property type="term" value="C:peroxisome"/>
    <property type="evidence" value="ECO:0007669"/>
    <property type="project" value="EnsemblPlants"/>
</dbReference>
<dbReference type="GO" id="GO:0016020">
    <property type="term" value="C:membrane"/>
    <property type="evidence" value="ECO:0007669"/>
    <property type="project" value="GOC"/>
</dbReference>
<comment type="pathway">
    <text evidence="2">Lipid metabolism; sphingolipid metabolism.</text>
</comment>
<evidence type="ECO:0000256" key="2">
    <source>
        <dbReference type="ARBA" id="ARBA00004760"/>
    </source>
</evidence>
<dbReference type="GO" id="GO:0009102">
    <property type="term" value="P:biotin biosynthetic process"/>
    <property type="evidence" value="ECO:0000318"/>
    <property type="project" value="GO_Central"/>
</dbReference>
<dbReference type="InterPro" id="IPR015421">
    <property type="entry name" value="PyrdxlP-dep_Trfase_major"/>
</dbReference>
<comment type="similarity">
    <text evidence="4">Belongs to the class-II pyridoxal-phosphate-dependent aminotransferase family. BioF subfamily.</text>
</comment>
<dbReference type="Proteomes" id="UP000244005">
    <property type="component" value="Unassembled WGS sequence"/>
</dbReference>
<protein>
    <recommendedName>
        <fullName evidence="9">Aminotransferase class I/classII large domain-containing protein</fullName>
    </recommendedName>
</protein>
<evidence type="ECO:0000256" key="7">
    <source>
        <dbReference type="ARBA" id="ARBA00022919"/>
    </source>
</evidence>
<dbReference type="SUPFAM" id="SSF53383">
    <property type="entry name" value="PLP-dependent transferases"/>
    <property type="match status" value="1"/>
</dbReference>
<evidence type="ECO:0000256" key="4">
    <source>
        <dbReference type="ARBA" id="ARBA00010008"/>
    </source>
</evidence>
<dbReference type="InterPro" id="IPR001917">
    <property type="entry name" value="Aminotrans_II_pyridoxalP_BS"/>
</dbReference>
<dbReference type="InterPro" id="IPR050087">
    <property type="entry name" value="AON_synthase_class-II"/>
</dbReference>
<evidence type="ECO:0000259" key="9">
    <source>
        <dbReference type="Pfam" id="PF00155"/>
    </source>
</evidence>
<comment type="cofactor">
    <cofactor evidence="1 8">
        <name>pyridoxal 5'-phosphate</name>
        <dbReference type="ChEBI" id="CHEBI:597326"/>
    </cofactor>
</comment>
<dbReference type="EMBL" id="KZ772683">
    <property type="protein sequence ID" value="PTQ46433.1"/>
    <property type="molecule type" value="Genomic_DNA"/>
</dbReference>
<name>A0A2R6XJY9_MARPO</name>
<reference evidence="11" key="1">
    <citation type="journal article" date="2017" name="Cell">
        <title>Insights into land plant evolution garnered from the Marchantia polymorpha genome.</title>
        <authorList>
            <person name="Bowman J.L."/>
            <person name="Kohchi T."/>
            <person name="Yamato K.T."/>
            <person name="Jenkins J."/>
            <person name="Shu S."/>
            <person name="Ishizaki K."/>
            <person name="Yamaoka S."/>
            <person name="Nishihama R."/>
            <person name="Nakamura Y."/>
            <person name="Berger F."/>
            <person name="Adam C."/>
            <person name="Aki S.S."/>
            <person name="Althoff F."/>
            <person name="Araki T."/>
            <person name="Arteaga-Vazquez M.A."/>
            <person name="Balasubrmanian S."/>
            <person name="Barry K."/>
            <person name="Bauer D."/>
            <person name="Boehm C.R."/>
            <person name="Briginshaw L."/>
            <person name="Caballero-Perez J."/>
            <person name="Catarino B."/>
            <person name="Chen F."/>
            <person name="Chiyoda S."/>
            <person name="Chovatia M."/>
            <person name="Davies K.M."/>
            <person name="Delmans M."/>
            <person name="Demura T."/>
            <person name="Dierschke T."/>
            <person name="Dolan L."/>
            <person name="Dorantes-Acosta A.E."/>
            <person name="Eklund D.M."/>
            <person name="Florent S.N."/>
            <person name="Flores-Sandoval E."/>
            <person name="Fujiyama A."/>
            <person name="Fukuzawa H."/>
            <person name="Galik B."/>
            <person name="Grimanelli D."/>
            <person name="Grimwood J."/>
            <person name="Grossniklaus U."/>
            <person name="Hamada T."/>
            <person name="Haseloff J."/>
            <person name="Hetherington A.J."/>
            <person name="Higo A."/>
            <person name="Hirakawa Y."/>
            <person name="Hundley H.N."/>
            <person name="Ikeda Y."/>
            <person name="Inoue K."/>
            <person name="Inoue S.I."/>
            <person name="Ishida S."/>
            <person name="Jia Q."/>
            <person name="Kakita M."/>
            <person name="Kanazawa T."/>
            <person name="Kawai Y."/>
            <person name="Kawashima T."/>
            <person name="Kennedy M."/>
            <person name="Kinose K."/>
            <person name="Kinoshita T."/>
            <person name="Kohara Y."/>
            <person name="Koide E."/>
            <person name="Komatsu K."/>
            <person name="Kopischke S."/>
            <person name="Kubo M."/>
            <person name="Kyozuka J."/>
            <person name="Lagercrantz U."/>
            <person name="Lin S.S."/>
            <person name="Lindquist E."/>
            <person name="Lipzen A.M."/>
            <person name="Lu C.W."/>
            <person name="De Luna E."/>
            <person name="Martienssen R.A."/>
            <person name="Minamino N."/>
            <person name="Mizutani M."/>
            <person name="Mizutani M."/>
            <person name="Mochizuki N."/>
            <person name="Monte I."/>
            <person name="Mosher R."/>
            <person name="Nagasaki H."/>
            <person name="Nakagami H."/>
            <person name="Naramoto S."/>
            <person name="Nishitani K."/>
            <person name="Ohtani M."/>
            <person name="Okamoto T."/>
            <person name="Okumura M."/>
            <person name="Phillips J."/>
            <person name="Pollak B."/>
            <person name="Reinders A."/>
            <person name="Rovekamp M."/>
            <person name="Sano R."/>
            <person name="Sawa S."/>
            <person name="Schmid M.W."/>
            <person name="Shirakawa M."/>
            <person name="Solano R."/>
            <person name="Spunde A."/>
            <person name="Suetsugu N."/>
            <person name="Sugano S."/>
            <person name="Sugiyama A."/>
            <person name="Sun R."/>
            <person name="Suzuki Y."/>
            <person name="Takenaka M."/>
            <person name="Takezawa D."/>
            <person name="Tomogane H."/>
            <person name="Tsuzuki M."/>
            <person name="Ueda T."/>
            <person name="Umeda M."/>
            <person name="Ward J.M."/>
            <person name="Watanabe Y."/>
            <person name="Yazaki K."/>
            <person name="Yokoyama R."/>
            <person name="Yoshitake Y."/>
            <person name="Yotsui I."/>
            <person name="Zachgo S."/>
            <person name="Schmutz J."/>
        </authorList>
    </citation>
    <scope>NUCLEOTIDE SEQUENCE [LARGE SCALE GENOMIC DNA]</scope>
    <source>
        <strain evidence="11">Tak-1</strain>
    </source>
</reference>
<gene>
    <name evidence="10" type="ORF">MARPO_0011s0111</name>
</gene>
<dbReference type="GO" id="GO:0016740">
    <property type="term" value="F:transferase activity"/>
    <property type="evidence" value="ECO:0007669"/>
    <property type="project" value="UniProtKB-KW"/>
</dbReference>
<evidence type="ECO:0000256" key="1">
    <source>
        <dbReference type="ARBA" id="ARBA00001933"/>
    </source>
</evidence>
<dbReference type="InterPro" id="IPR004839">
    <property type="entry name" value="Aminotransferase_I/II_large"/>
</dbReference>
<keyword evidence="5" id="KW-0808">Transferase</keyword>
<dbReference type="InterPro" id="IPR015424">
    <property type="entry name" value="PyrdxlP-dep_Trfase"/>
</dbReference>
<dbReference type="PANTHER" id="PTHR13693:SF77">
    <property type="entry name" value="8-AMINO-7-OXONONANOATE SYNTHASE"/>
    <property type="match status" value="1"/>
</dbReference>
<keyword evidence="6 8" id="KW-0663">Pyridoxal phosphate</keyword>
<dbReference type="OMA" id="GTHEYCD"/>
<keyword evidence="11" id="KW-1185">Reference proteome</keyword>
<dbReference type="Gene3D" id="3.90.1150.10">
    <property type="entry name" value="Aspartate Aminotransferase, domain 1"/>
    <property type="match status" value="1"/>
</dbReference>
<organism evidence="10 11">
    <name type="scientific">Marchantia polymorpha</name>
    <name type="common">Common liverwort</name>
    <name type="synonym">Marchantia aquatica</name>
    <dbReference type="NCBI Taxonomy" id="3197"/>
    <lineage>
        <taxon>Eukaryota</taxon>
        <taxon>Viridiplantae</taxon>
        <taxon>Streptophyta</taxon>
        <taxon>Embryophyta</taxon>
        <taxon>Marchantiophyta</taxon>
        <taxon>Marchantiopsida</taxon>
        <taxon>Marchantiidae</taxon>
        <taxon>Marchantiales</taxon>
        <taxon>Marchantiaceae</taxon>
        <taxon>Marchantia</taxon>
    </lineage>
</organism>
<evidence type="ECO:0000256" key="3">
    <source>
        <dbReference type="ARBA" id="ARBA00004991"/>
    </source>
</evidence>
<proteinExistence type="inferred from homology"/>
<dbReference type="UniPathway" id="UPA00222"/>
<evidence type="ECO:0000313" key="11">
    <source>
        <dbReference type="Proteomes" id="UP000244005"/>
    </source>
</evidence>
<dbReference type="GO" id="GO:0005829">
    <property type="term" value="C:cytosol"/>
    <property type="evidence" value="ECO:0007669"/>
    <property type="project" value="EnsemblPlants"/>
</dbReference>
<evidence type="ECO:0000256" key="5">
    <source>
        <dbReference type="ARBA" id="ARBA00022679"/>
    </source>
</evidence>
<dbReference type="InterPro" id="IPR015422">
    <property type="entry name" value="PyrdxlP-dep_Trfase_small"/>
</dbReference>
<comment type="pathway">
    <text evidence="3">Sphingolipid metabolism.</text>
</comment>
<dbReference type="Gene3D" id="3.40.640.10">
    <property type="entry name" value="Type I PLP-dependent aspartate aminotransferase-like (Major domain)"/>
    <property type="match status" value="1"/>
</dbReference>